<accession>A0A1V8M5Y0</accession>
<dbReference type="Gene3D" id="2.60.370.10">
    <property type="entry name" value="Ctag/Cox11"/>
    <property type="match status" value="1"/>
</dbReference>
<name>A0A1V8M5Y0_9GAMM</name>
<keyword evidence="6" id="KW-0735">Signal-anchor</keyword>
<sequence length="175" mass="19779">MKPDLEQRNKKTVRALLLLVLMMFLFAVALIPLYDILCEITGINGKTRQEPSALNYTTDTQRELAFEFITSKGAGTQLDFKADKYQIKVHPGEVINMTYTVTNKTDKRMFAKANPSVTPGPAVSYVKNTKCFCFATQVFEAGETKHLEVQLVVDPALPKHYKRLTFGLTFYDTTN</sequence>
<evidence type="ECO:0000256" key="3">
    <source>
        <dbReference type="ARBA" id="ARBA00009620"/>
    </source>
</evidence>
<protein>
    <recommendedName>
        <fullName evidence="4">Cytochrome c oxidase assembly protein CtaG</fullName>
    </recommendedName>
</protein>
<gene>
    <name evidence="11" type="ORF">AU255_03565</name>
</gene>
<comment type="function">
    <text evidence="1">Exerts its effect at some terminal stage of cytochrome c oxidase synthesis, probably by being involved in the insertion of the copper B into subunit I.</text>
</comment>
<dbReference type="InterPro" id="IPR023471">
    <property type="entry name" value="CtaG/Cox11_dom_sf"/>
</dbReference>
<dbReference type="NCBIfam" id="NF003465">
    <property type="entry name" value="PRK05089.1"/>
    <property type="match status" value="1"/>
</dbReference>
<evidence type="ECO:0000313" key="12">
    <source>
        <dbReference type="Proteomes" id="UP000191980"/>
    </source>
</evidence>
<evidence type="ECO:0000256" key="6">
    <source>
        <dbReference type="ARBA" id="ARBA00022968"/>
    </source>
</evidence>
<evidence type="ECO:0000256" key="7">
    <source>
        <dbReference type="ARBA" id="ARBA00022989"/>
    </source>
</evidence>
<feature type="transmembrane region" description="Helical" evidence="10">
    <location>
        <begin position="12"/>
        <end position="34"/>
    </location>
</feature>
<evidence type="ECO:0000256" key="4">
    <source>
        <dbReference type="ARBA" id="ARBA00015384"/>
    </source>
</evidence>
<dbReference type="OrthoDB" id="9804841at2"/>
<dbReference type="GO" id="GO:0005507">
    <property type="term" value="F:copper ion binding"/>
    <property type="evidence" value="ECO:0007669"/>
    <property type="project" value="InterPro"/>
</dbReference>
<dbReference type="AlphaFoldDB" id="A0A1V8M5Y0"/>
<dbReference type="InterPro" id="IPR007533">
    <property type="entry name" value="Cyt_c_oxidase_assmbl_CtaG"/>
</dbReference>
<reference evidence="11 12" key="1">
    <citation type="submission" date="2015-12" db="EMBL/GenBank/DDBJ databases">
        <authorList>
            <person name="Shamseldin A."/>
            <person name="Moawad H."/>
            <person name="Abd El-Rahim W.M."/>
            <person name="Sadowsky M.J."/>
        </authorList>
    </citation>
    <scope>NUCLEOTIDE SEQUENCE [LARGE SCALE GENOMIC DNA]</scope>
    <source>
        <strain evidence="11 12">WF1</strain>
    </source>
</reference>
<evidence type="ECO:0000256" key="5">
    <source>
        <dbReference type="ARBA" id="ARBA00022692"/>
    </source>
</evidence>
<dbReference type="PANTHER" id="PTHR21320">
    <property type="entry name" value="CYTOCHROME C OXIDASE ASSEMBLY PROTEIN COX11-RELATED"/>
    <property type="match status" value="1"/>
</dbReference>
<dbReference type="Pfam" id="PF04442">
    <property type="entry name" value="CtaG_Cox11"/>
    <property type="match status" value="1"/>
</dbReference>
<keyword evidence="12" id="KW-1185">Reference proteome</keyword>
<keyword evidence="7 10" id="KW-1133">Transmembrane helix</keyword>
<organism evidence="11 12">
    <name type="scientific">Methyloprofundus sedimenti</name>
    <dbReference type="NCBI Taxonomy" id="1420851"/>
    <lineage>
        <taxon>Bacteria</taxon>
        <taxon>Pseudomonadati</taxon>
        <taxon>Pseudomonadota</taxon>
        <taxon>Gammaproteobacteria</taxon>
        <taxon>Methylococcales</taxon>
        <taxon>Methylococcaceae</taxon>
        <taxon>Methyloprofundus</taxon>
    </lineage>
</organism>
<dbReference type="STRING" id="1420851.AU255_03565"/>
<comment type="subcellular location">
    <subcellularLocation>
        <location evidence="2">Cell inner membrane</location>
        <topology evidence="2">Single-pass type II membrane protein</topology>
        <orientation evidence="2">Periplasmic side</orientation>
    </subcellularLocation>
</comment>
<comment type="similarity">
    <text evidence="3">Belongs to the COX11/CtaG family.</text>
</comment>
<evidence type="ECO:0000256" key="9">
    <source>
        <dbReference type="ARBA" id="ARBA00023136"/>
    </source>
</evidence>
<evidence type="ECO:0000256" key="8">
    <source>
        <dbReference type="ARBA" id="ARBA00023008"/>
    </source>
</evidence>
<dbReference type="SUPFAM" id="SSF110111">
    <property type="entry name" value="Ctag/Cox11"/>
    <property type="match status" value="1"/>
</dbReference>
<keyword evidence="5 10" id="KW-0812">Transmembrane</keyword>
<dbReference type="Proteomes" id="UP000191980">
    <property type="component" value="Unassembled WGS sequence"/>
</dbReference>
<evidence type="ECO:0000256" key="1">
    <source>
        <dbReference type="ARBA" id="ARBA00004007"/>
    </source>
</evidence>
<keyword evidence="8" id="KW-0186">Copper</keyword>
<evidence type="ECO:0000256" key="10">
    <source>
        <dbReference type="SAM" id="Phobius"/>
    </source>
</evidence>
<evidence type="ECO:0000313" key="11">
    <source>
        <dbReference type="EMBL" id="OQK16990.1"/>
    </source>
</evidence>
<dbReference type="EMBL" id="LPUF01000001">
    <property type="protein sequence ID" value="OQK16990.1"/>
    <property type="molecule type" value="Genomic_DNA"/>
</dbReference>
<dbReference type="GO" id="GO:0005886">
    <property type="term" value="C:plasma membrane"/>
    <property type="evidence" value="ECO:0007669"/>
    <property type="project" value="UniProtKB-SubCell"/>
</dbReference>
<keyword evidence="9 10" id="KW-0472">Membrane</keyword>
<proteinExistence type="inferred from homology"/>
<evidence type="ECO:0000256" key="2">
    <source>
        <dbReference type="ARBA" id="ARBA00004382"/>
    </source>
</evidence>
<dbReference type="RefSeq" id="WP_080521606.1">
    <property type="nucleotide sequence ID" value="NZ_LPUF01000001.1"/>
</dbReference>
<comment type="caution">
    <text evidence="11">The sequence shown here is derived from an EMBL/GenBank/DDBJ whole genome shotgun (WGS) entry which is preliminary data.</text>
</comment>
<dbReference type="PANTHER" id="PTHR21320:SF3">
    <property type="entry name" value="CYTOCHROME C OXIDASE ASSEMBLY PROTEIN COX11, MITOCHONDRIAL-RELATED"/>
    <property type="match status" value="1"/>
</dbReference>